<reference evidence="7 8" key="1">
    <citation type="submission" date="2019-09" db="EMBL/GenBank/DDBJ databases">
        <authorList>
            <person name="Chandra G."/>
            <person name="Truman W A."/>
        </authorList>
    </citation>
    <scope>NUCLEOTIDE SEQUENCE [LARGE SCALE GENOMIC DNA]</scope>
    <source>
        <strain evidence="7">PS710</strain>
    </source>
</reference>
<dbReference type="InterPro" id="IPR011701">
    <property type="entry name" value="MFS"/>
</dbReference>
<dbReference type="InterPro" id="IPR051788">
    <property type="entry name" value="MFS_Transporter"/>
</dbReference>
<sequence>MVYSKVLRRARIATSAIFFANGMVLAIWATNIPGMKQALALTDQELGFALSAFAAGTMLTMYLAGALVTRLGSRNTLLIGGLLVAFVVPFCALANSVVGLSMAIFLLGVTNSILDISMNTHGALIEAERGRPLMSSFHAVFSIGGLAGASTVATLLSDKLGVFQCLSLAGVLMGGITLAAIRFVGDLQPVPQENKTSIISKGFSWPNRALMCIAGLTFLALFIERTLIDWSSLYLTDVSHANTSVAAFAFGAFSLAMAIGRLAGDFLIRRFGINWLLTVSGAFGALGLILAIIVPQPLTSIVGFIAVGLGLSNMTPLLYSQASRAFPGAPGLGLAMNGTLGYTGFLLAPLVIGFLSESVGLKMAMIVPVVAFLLLMSSHLRKTRIDRRAIEHRRAQAACS</sequence>
<gene>
    <name evidence="7" type="primary">ybjJ_1</name>
    <name evidence="7" type="ORF">PS710_01799</name>
</gene>
<feature type="transmembrane region" description="Helical" evidence="5">
    <location>
        <begin position="137"/>
        <end position="155"/>
    </location>
</feature>
<protein>
    <submittedName>
        <fullName evidence="7">Inner membrane protein YbjJ</fullName>
    </submittedName>
</protein>
<dbReference type="GO" id="GO:0022857">
    <property type="term" value="F:transmembrane transporter activity"/>
    <property type="evidence" value="ECO:0007669"/>
    <property type="project" value="InterPro"/>
</dbReference>
<feature type="transmembrane region" description="Helical" evidence="5">
    <location>
        <begin position="205"/>
        <end position="223"/>
    </location>
</feature>
<proteinExistence type="predicted"/>
<dbReference type="EMBL" id="CABVHW010000004">
    <property type="protein sequence ID" value="VVN89943.1"/>
    <property type="molecule type" value="Genomic_DNA"/>
</dbReference>
<dbReference type="SUPFAM" id="SSF103473">
    <property type="entry name" value="MFS general substrate transporter"/>
    <property type="match status" value="1"/>
</dbReference>
<feature type="transmembrane region" description="Helical" evidence="5">
    <location>
        <begin position="104"/>
        <end position="125"/>
    </location>
</feature>
<dbReference type="GO" id="GO:0016020">
    <property type="term" value="C:membrane"/>
    <property type="evidence" value="ECO:0007669"/>
    <property type="project" value="UniProtKB-SubCell"/>
</dbReference>
<organism evidence="7 8">
    <name type="scientific">Pseudomonas fluorescens</name>
    <dbReference type="NCBI Taxonomy" id="294"/>
    <lineage>
        <taxon>Bacteria</taxon>
        <taxon>Pseudomonadati</taxon>
        <taxon>Pseudomonadota</taxon>
        <taxon>Gammaproteobacteria</taxon>
        <taxon>Pseudomonadales</taxon>
        <taxon>Pseudomonadaceae</taxon>
        <taxon>Pseudomonas</taxon>
    </lineage>
</organism>
<dbReference type="InterPro" id="IPR036259">
    <property type="entry name" value="MFS_trans_sf"/>
</dbReference>
<dbReference type="Pfam" id="PF07690">
    <property type="entry name" value="MFS_1"/>
    <property type="match status" value="1"/>
</dbReference>
<dbReference type="Proteomes" id="UP000381093">
    <property type="component" value="Unassembled WGS sequence"/>
</dbReference>
<evidence type="ECO:0000313" key="8">
    <source>
        <dbReference type="Proteomes" id="UP000381093"/>
    </source>
</evidence>
<name>A0A5E7C0Q5_PSEFL</name>
<evidence type="ECO:0000256" key="3">
    <source>
        <dbReference type="ARBA" id="ARBA00022989"/>
    </source>
</evidence>
<evidence type="ECO:0000256" key="4">
    <source>
        <dbReference type="ARBA" id="ARBA00023136"/>
    </source>
</evidence>
<evidence type="ECO:0000259" key="6">
    <source>
        <dbReference type="PROSITE" id="PS50850"/>
    </source>
</evidence>
<dbReference type="PANTHER" id="PTHR23514">
    <property type="entry name" value="BYPASS OF STOP CODON PROTEIN 6"/>
    <property type="match status" value="1"/>
</dbReference>
<evidence type="ECO:0000256" key="2">
    <source>
        <dbReference type="ARBA" id="ARBA00022692"/>
    </source>
</evidence>
<dbReference type="PROSITE" id="PS50850">
    <property type="entry name" value="MFS"/>
    <property type="match status" value="1"/>
</dbReference>
<feature type="domain" description="Major facilitator superfamily (MFS) profile" evidence="6">
    <location>
        <begin position="10"/>
        <end position="386"/>
    </location>
</feature>
<evidence type="ECO:0000256" key="1">
    <source>
        <dbReference type="ARBA" id="ARBA00004141"/>
    </source>
</evidence>
<evidence type="ECO:0000256" key="5">
    <source>
        <dbReference type="SAM" id="Phobius"/>
    </source>
</evidence>
<feature type="transmembrane region" description="Helical" evidence="5">
    <location>
        <begin position="161"/>
        <end position="184"/>
    </location>
</feature>
<keyword evidence="2 5" id="KW-0812">Transmembrane</keyword>
<evidence type="ECO:0000313" key="7">
    <source>
        <dbReference type="EMBL" id="VVN89943.1"/>
    </source>
</evidence>
<feature type="transmembrane region" description="Helical" evidence="5">
    <location>
        <begin position="275"/>
        <end position="294"/>
    </location>
</feature>
<dbReference type="PANTHER" id="PTHR23514:SF13">
    <property type="entry name" value="INNER MEMBRANE PROTEIN YBJJ"/>
    <property type="match status" value="1"/>
</dbReference>
<comment type="subcellular location">
    <subcellularLocation>
        <location evidence="1">Membrane</location>
        <topology evidence="1">Multi-pass membrane protein</topology>
    </subcellularLocation>
</comment>
<dbReference type="AlphaFoldDB" id="A0A5E7C0Q5"/>
<feature type="transmembrane region" description="Helical" evidence="5">
    <location>
        <begin position="331"/>
        <end position="355"/>
    </location>
</feature>
<feature type="transmembrane region" description="Helical" evidence="5">
    <location>
        <begin position="46"/>
        <end position="65"/>
    </location>
</feature>
<dbReference type="Gene3D" id="1.20.1250.20">
    <property type="entry name" value="MFS general substrate transporter like domains"/>
    <property type="match status" value="2"/>
</dbReference>
<keyword evidence="4 5" id="KW-0472">Membrane</keyword>
<feature type="transmembrane region" description="Helical" evidence="5">
    <location>
        <begin position="12"/>
        <end position="34"/>
    </location>
</feature>
<feature type="transmembrane region" description="Helical" evidence="5">
    <location>
        <begin position="361"/>
        <end position="380"/>
    </location>
</feature>
<accession>A0A5E7C0Q5</accession>
<feature type="transmembrane region" description="Helical" evidence="5">
    <location>
        <begin position="243"/>
        <end position="263"/>
    </location>
</feature>
<keyword evidence="3 5" id="KW-1133">Transmembrane helix</keyword>
<dbReference type="CDD" id="cd17393">
    <property type="entry name" value="MFS_MosC_like"/>
    <property type="match status" value="1"/>
</dbReference>
<feature type="transmembrane region" description="Helical" evidence="5">
    <location>
        <begin position="300"/>
        <end position="319"/>
    </location>
</feature>
<feature type="transmembrane region" description="Helical" evidence="5">
    <location>
        <begin position="77"/>
        <end position="98"/>
    </location>
</feature>
<dbReference type="InterPro" id="IPR020846">
    <property type="entry name" value="MFS_dom"/>
</dbReference>